<comment type="caution">
    <text evidence="2">The sequence shown here is derived from an EMBL/GenBank/DDBJ whole genome shotgun (WGS) entry which is preliminary data.</text>
</comment>
<evidence type="ECO:0000313" key="3">
    <source>
        <dbReference type="Proteomes" id="UP000551758"/>
    </source>
</evidence>
<feature type="domain" description="tRNA selenocysteine 1-associated protein 1 C-terminal" evidence="1">
    <location>
        <begin position="39"/>
        <end position="116"/>
    </location>
</feature>
<dbReference type="Pfam" id="PF17654">
    <property type="entry name" value="Trnau1ap"/>
    <property type="match status" value="1"/>
</dbReference>
<gene>
    <name evidence="2" type="ORF">HPG69_000558</name>
</gene>
<dbReference type="InterPro" id="IPR040434">
    <property type="entry name" value="TSAP1"/>
</dbReference>
<proteinExistence type="predicted"/>
<evidence type="ECO:0000313" key="2">
    <source>
        <dbReference type="EMBL" id="KAF5927654.1"/>
    </source>
</evidence>
<evidence type="ECO:0000259" key="1">
    <source>
        <dbReference type="Pfam" id="PF17654"/>
    </source>
</evidence>
<dbReference type="AlphaFoldDB" id="A0A7J7FJ04"/>
<accession>A0A7J7FJ04</accession>
<dbReference type="PANTHER" id="PTHR37457:SF1">
    <property type="entry name" value="SIMILAR TO HUMAN CHROMOSOME 6 OPEN READING FRAME 52"/>
    <property type="match status" value="1"/>
</dbReference>
<dbReference type="EMBL" id="JACDTQ010000550">
    <property type="protein sequence ID" value="KAF5927654.1"/>
    <property type="molecule type" value="Genomic_DNA"/>
</dbReference>
<dbReference type="PANTHER" id="PTHR37457">
    <property type="entry name" value="TRNA SELENOCYSTEINE 1-ASSOCIATED PROTEIN 1-RELATED"/>
    <property type="match status" value="1"/>
</dbReference>
<dbReference type="InterPro" id="IPR041085">
    <property type="entry name" value="TSAP1_C"/>
</dbReference>
<sequence length="126" mass="14436">MHLLHLLTEGQSYRQSSTVNRLLNTVHKSCGCAVDGNGHNLLFARETSSHPAETLVTLEETTALAEKQDNDPLEDPYLHLNIEELNQEFMVKTEELYDSLMNYHWQPLDTVHSKIPDETPQKQDVH</sequence>
<organism evidence="2 3">
    <name type="scientific">Diceros bicornis minor</name>
    <name type="common">South-central black rhinoceros</name>
    <dbReference type="NCBI Taxonomy" id="77932"/>
    <lineage>
        <taxon>Eukaryota</taxon>
        <taxon>Metazoa</taxon>
        <taxon>Chordata</taxon>
        <taxon>Craniata</taxon>
        <taxon>Vertebrata</taxon>
        <taxon>Euteleostomi</taxon>
        <taxon>Mammalia</taxon>
        <taxon>Eutheria</taxon>
        <taxon>Laurasiatheria</taxon>
        <taxon>Perissodactyla</taxon>
        <taxon>Rhinocerotidae</taxon>
        <taxon>Diceros</taxon>
    </lineage>
</organism>
<keyword evidence="3" id="KW-1185">Reference proteome</keyword>
<dbReference type="Proteomes" id="UP000551758">
    <property type="component" value="Unassembled WGS sequence"/>
</dbReference>
<reference evidence="2 3" key="1">
    <citation type="journal article" date="2020" name="Mol. Biol. Evol.">
        <title>Interspecific Gene Flow and the Evolution of Specialization in Black and White Rhinoceros.</title>
        <authorList>
            <person name="Moodley Y."/>
            <person name="Westbury M.V."/>
            <person name="Russo I.M."/>
            <person name="Gopalakrishnan S."/>
            <person name="Rakotoarivelo A."/>
            <person name="Olsen R.A."/>
            <person name="Prost S."/>
            <person name="Tunstall T."/>
            <person name="Ryder O.A."/>
            <person name="Dalen L."/>
            <person name="Bruford M.W."/>
        </authorList>
    </citation>
    <scope>NUCLEOTIDE SEQUENCE [LARGE SCALE GENOMIC DNA]</scope>
    <source>
        <strain evidence="2">SBR-YM</strain>
        <tissue evidence="2">Skin</tissue>
    </source>
</reference>
<protein>
    <recommendedName>
        <fullName evidence="1">tRNA selenocysteine 1-associated protein 1 C-terminal domain-containing protein</fullName>
    </recommendedName>
</protein>
<name>A0A7J7FJ04_DICBM</name>